<dbReference type="EMBL" id="CP019699">
    <property type="protein sequence ID" value="AQS57130.1"/>
    <property type="molecule type" value="Genomic_DNA"/>
</dbReference>
<name>A0A1U9KAR8_9BACL</name>
<protein>
    <submittedName>
        <fullName evidence="2">Uncharacterized protein</fullName>
    </submittedName>
</protein>
<keyword evidence="3" id="KW-1185">Reference proteome</keyword>
<proteinExistence type="predicted"/>
<dbReference type="STRING" id="1471761.B0W44_16610"/>
<sequence length="349" mass="39104">MQRDEKRVVTWSVIAALILISYFAVQKFWGQESSIQASLNASFAEREVSQTAPEKAVGDKAVLSYWEALAGQEEVDVFLHGTEQTADRVMSILGDSWPEEARVNIHHERDREPDFIEMWLQTAETGPLSENSWVLLQQDDWQAETLTTLERVVRQLLIEQPQLAITILSERNDGIKQDIDAFTRTYGVSWTTVDELGHVLPDISLARLPDEPVFGGAAAQEVKRVDSTDWFHGNVELRTISSEDHPFVFDEYYALFEPDHQVDFEVEGDEVGVVYLTDANGGIGAIDVNGETVGEINCYSEALSQRVEWVPLPGNGVQTLSINYTSEHSENASDSQVFVAGLIVLEEEE</sequence>
<dbReference type="RefSeq" id="WP_077720994.1">
    <property type="nucleotide sequence ID" value="NZ_CP019699.1"/>
</dbReference>
<keyword evidence="1" id="KW-0812">Transmembrane</keyword>
<dbReference type="Proteomes" id="UP000188603">
    <property type="component" value="Chromosome"/>
</dbReference>
<evidence type="ECO:0000313" key="3">
    <source>
        <dbReference type="Proteomes" id="UP000188603"/>
    </source>
</evidence>
<accession>A0A1U9KAR8</accession>
<reference evidence="2 3" key="1">
    <citation type="journal article" date="2015" name="Int. J. Syst. Evol. Microbiol.">
        <title>Novibacillus thermophilus gen. nov., sp. nov., a Gram-staining-negative and moderately thermophilic member of the family Thermoactinomycetaceae.</title>
        <authorList>
            <person name="Yang G."/>
            <person name="Chen J."/>
            <person name="Zhou S."/>
        </authorList>
    </citation>
    <scope>NUCLEOTIDE SEQUENCE [LARGE SCALE GENOMIC DNA]</scope>
    <source>
        <strain evidence="2 3">SG-1</strain>
    </source>
</reference>
<keyword evidence="1" id="KW-0472">Membrane</keyword>
<evidence type="ECO:0000256" key="1">
    <source>
        <dbReference type="SAM" id="Phobius"/>
    </source>
</evidence>
<dbReference type="KEGG" id="ntr:B0W44_16610"/>
<gene>
    <name evidence="2" type="ORF">B0W44_16610</name>
</gene>
<evidence type="ECO:0000313" key="2">
    <source>
        <dbReference type="EMBL" id="AQS57130.1"/>
    </source>
</evidence>
<organism evidence="2 3">
    <name type="scientific">Novibacillus thermophilus</name>
    <dbReference type="NCBI Taxonomy" id="1471761"/>
    <lineage>
        <taxon>Bacteria</taxon>
        <taxon>Bacillati</taxon>
        <taxon>Bacillota</taxon>
        <taxon>Bacilli</taxon>
        <taxon>Bacillales</taxon>
        <taxon>Thermoactinomycetaceae</taxon>
        <taxon>Novibacillus</taxon>
    </lineage>
</organism>
<feature type="transmembrane region" description="Helical" evidence="1">
    <location>
        <begin position="7"/>
        <end position="25"/>
    </location>
</feature>
<dbReference type="AlphaFoldDB" id="A0A1U9KAR8"/>
<keyword evidence="1" id="KW-1133">Transmembrane helix</keyword>